<keyword evidence="5" id="KW-1185">Reference proteome</keyword>
<sequence length="250" mass="27424">MKVIIVTGASRGIGRAVAKFLLDKKCKVVVAARDGNALDQLRQDYPDNALVVVADFSDLKVGQEVVNAAIKTWGRLDGIVINHGQLAPVNRVGNTTAEQWRQAFDVNFFSAISLVQAALPALRERSGKIIFTSSGAALNAYAAWGPYGASKAAINHLTKTLSVEEPKVITVAIRPGTVNTEMQREIREEYNEEMDDKDLQKFANLKADGELLRPEQPGHVIAKLVLEAPLNFSGKFYSWNDGELENFQDD</sequence>
<dbReference type="OrthoDB" id="153074at2759"/>
<evidence type="ECO:0000256" key="1">
    <source>
        <dbReference type="ARBA" id="ARBA00006484"/>
    </source>
</evidence>
<dbReference type="PRINTS" id="PR00081">
    <property type="entry name" value="GDHRDH"/>
</dbReference>
<dbReference type="SUPFAM" id="SSF51735">
    <property type="entry name" value="NAD(P)-binding Rossmann-fold domains"/>
    <property type="match status" value="1"/>
</dbReference>
<dbReference type="AlphaFoldDB" id="A0A6A6U073"/>
<evidence type="ECO:0000256" key="2">
    <source>
        <dbReference type="ARBA" id="ARBA00022857"/>
    </source>
</evidence>
<dbReference type="PANTHER" id="PTHR43008:SF8">
    <property type="entry name" value="BENZIL REDUCTASE ((S)-BENZOIN FORMING) IRC24"/>
    <property type="match status" value="1"/>
</dbReference>
<dbReference type="CDD" id="cd05367">
    <property type="entry name" value="SPR-like_SDR_c"/>
    <property type="match status" value="1"/>
</dbReference>
<dbReference type="Gene3D" id="3.40.50.720">
    <property type="entry name" value="NAD(P)-binding Rossmann-like Domain"/>
    <property type="match status" value="1"/>
</dbReference>
<evidence type="ECO:0000313" key="4">
    <source>
        <dbReference type="EMBL" id="KAF2665492.1"/>
    </source>
</evidence>
<protein>
    <submittedName>
        <fullName evidence="4">NAD(P)-binding protein</fullName>
    </submittedName>
</protein>
<reference evidence="4" key="1">
    <citation type="journal article" date="2020" name="Stud. Mycol.">
        <title>101 Dothideomycetes genomes: a test case for predicting lifestyles and emergence of pathogens.</title>
        <authorList>
            <person name="Haridas S."/>
            <person name="Albert R."/>
            <person name="Binder M."/>
            <person name="Bloem J."/>
            <person name="Labutti K."/>
            <person name="Salamov A."/>
            <person name="Andreopoulos B."/>
            <person name="Baker S."/>
            <person name="Barry K."/>
            <person name="Bills G."/>
            <person name="Bluhm B."/>
            <person name="Cannon C."/>
            <person name="Castanera R."/>
            <person name="Culley D."/>
            <person name="Daum C."/>
            <person name="Ezra D."/>
            <person name="Gonzalez J."/>
            <person name="Henrissat B."/>
            <person name="Kuo A."/>
            <person name="Liang C."/>
            <person name="Lipzen A."/>
            <person name="Lutzoni F."/>
            <person name="Magnuson J."/>
            <person name="Mondo S."/>
            <person name="Nolan M."/>
            <person name="Ohm R."/>
            <person name="Pangilinan J."/>
            <person name="Park H.-J."/>
            <person name="Ramirez L."/>
            <person name="Alfaro M."/>
            <person name="Sun H."/>
            <person name="Tritt A."/>
            <person name="Yoshinaga Y."/>
            <person name="Zwiers L.-H."/>
            <person name="Turgeon B."/>
            <person name="Goodwin S."/>
            <person name="Spatafora J."/>
            <person name="Crous P."/>
            <person name="Grigoriev I."/>
        </authorList>
    </citation>
    <scope>NUCLEOTIDE SEQUENCE</scope>
    <source>
        <strain evidence="4">CBS 115976</strain>
    </source>
</reference>
<keyword evidence="2" id="KW-0521">NADP</keyword>
<organism evidence="4 5">
    <name type="scientific">Microthyrium microscopicum</name>
    <dbReference type="NCBI Taxonomy" id="703497"/>
    <lineage>
        <taxon>Eukaryota</taxon>
        <taxon>Fungi</taxon>
        <taxon>Dikarya</taxon>
        <taxon>Ascomycota</taxon>
        <taxon>Pezizomycotina</taxon>
        <taxon>Dothideomycetes</taxon>
        <taxon>Dothideomycetes incertae sedis</taxon>
        <taxon>Microthyriales</taxon>
        <taxon>Microthyriaceae</taxon>
        <taxon>Microthyrium</taxon>
    </lineage>
</organism>
<gene>
    <name evidence="4" type="ORF">BT63DRAFT_428448</name>
</gene>
<dbReference type="InterPro" id="IPR020904">
    <property type="entry name" value="Sc_DH/Rdtase_CS"/>
</dbReference>
<dbReference type="InterPro" id="IPR036291">
    <property type="entry name" value="NAD(P)-bd_dom_sf"/>
</dbReference>
<dbReference type="EMBL" id="MU004240">
    <property type="protein sequence ID" value="KAF2665492.1"/>
    <property type="molecule type" value="Genomic_DNA"/>
</dbReference>
<dbReference type="Proteomes" id="UP000799302">
    <property type="component" value="Unassembled WGS sequence"/>
</dbReference>
<evidence type="ECO:0000256" key="3">
    <source>
        <dbReference type="ARBA" id="ARBA00023002"/>
    </source>
</evidence>
<keyword evidence="3" id="KW-0560">Oxidoreductase</keyword>
<dbReference type="PROSITE" id="PS00061">
    <property type="entry name" value="ADH_SHORT"/>
    <property type="match status" value="1"/>
</dbReference>
<dbReference type="InterPro" id="IPR002347">
    <property type="entry name" value="SDR_fam"/>
</dbReference>
<dbReference type="FunFam" id="3.40.50.720:FF:000281">
    <property type="entry name" value="Uncharacterized oxidoreductase YIR035C"/>
    <property type="match status" value="1"/>
</dbReference>
<dbReference type="GO" id="GO:0050664">
    <property type="term" value="F:oxidoreductase activity, acting on NAD(P)H, oxygen as acceptor"/>
    <property type="evidence" value="ECO:0007669"/>
    <property type="project" value="TreeGrafter"/>
</dbReference>
<proteinExistence type="inferred from homology"/>
<dbReference type="PANTHER" id="PTHR43008">
    <property type="entry name" value="BENZIL REDUCTASE"/>
    <property type="match status" value="1"/>
</dbReference>
<name>A0A6A6U073_9PEZI</name>
<evidence type="ECO:0000313" key="5">
    <source>
        <dbReference type="Proteomes" id="UP000799302"/>
    </source>
</evidence>
<accession>A0A6A6U073</accession>
<dbReference type="Pfam" id="PF00106">
    <property type="entry name" value="adh_short"/>
    <property type="match status" value="1"/>
</dbReference>
<comment type="similarity">
    <text evidence="1">Belongs to the short-chain dehydrogenases/reductases (SDR) family.</text>
</comment>